<dbReference type="EMBL" id="MT144193">
    <property type="protein sequence ID" value="QJA50401.1"/>
    <property type="molecule type" value="Genomic_DNA"/>
</dbReference>
<protein>
    <submittedName>
        <fullName evidence="1">Uncharacterized protein</fullName>
    </submittedName>
</protein>
<evidence type="ECO:0000313" key="1">
    <source>
        <dbReference type="EMBL" id="QJA50401.1"/>
    </source>
</evidence>
<proteinExistence type="predicted"/>
<reference evidence="1" key="1">
    <citation type="submission" date="2020-03" db="EMBL/GenBank/DDBJ databases">
        <title>The deep terrestrial virosphere.</title>
        <authorList>
            <person name="Holmfeldt K."/>
            <person name="Nilsson E."/>
            <person name="Simone D."/>
            <person name="Lopez-Fernandez M."/>
            <person name="Wu X."/>
            <person name="de Brujin I."/>
            <person name="Lundin D."/>
            <person name="Andersson A."/>
            <person name="Bertilsson S."/>
            <person name="Dopson M."/>
        </authorList>
    </citation>
    <scope>NUCLEOTIDE SEQUENCE</scope>
    <source>
        <strain evidence="1">TM448A01747</strain>
        <strain evidence="2">TM448B01375</strain>
    </source>
</reference>
<name>A0A6H1ZSL1_9ZZZZ</name>
<accession>A0A6H1ZSL1</accession>
<dbReference type="AlphaFoldDB" id="A0A6H1ZSL1"/>
<dbReference type="EMBL" id="MT144749">
    <property type="protein sequence ID" value="QJH98717.1"/>
    <property type="molecule type" value="Genomic_DNA"/>
</dbReference>
<gene>
    <name evidence="1" type="ORF">TM448A01747_0004</name>
    <name evidence="2" type="ORF">TM448B01375_0018</name>
</gene>
<evidence type="ECO:0000313" key="2">
    <source>
        <dbReference type="EMBL" id="QJH98717.1"/>
    </source>
</evidence>
<organism evidence="1">
    <name type="scientific">viral metagenome</name>
    <dbReference type="NCBI Taxonomy" id="1070528"/>
    <lineage>
        <taxon>unclassified sequences</taxon>
        <taxon>metagenomes</taxon>
        <taxon>organismal metagenomes</taxon>
    </lineage>
</organism>
<sequence length="67" mass="7235">MKCPEMIAHVPLAMSEDNPAVGDCLGEECARWDKAGRNCSDLSILEELRLLVGACGMIADKMPSRGE</sequence>